<proteinExistence type="predicted"/>
<dbReference type="AlphaFoldDB" id="A0A919L6F7"/>
<gene>
    <name evidence="2" type="ORF">GCM10017771_13770</name>
</gene>
<dbReference type="Proteomes" id="UP000603227">
    <property type="component" value="Unassembled WGS sequence"/>
</dbReference>
<keyword evidence="3" id="KW-1185">Reference proteome</keyword>
<accession>A0A919L6F7</accession>
<evidence type="ECO:0000313" key="3">
    <source>
        <dbReference type="Proteomes" id="UP000603227"/>
    </source>
</evidence>
<name>A0A919L6F7_9ACTN</name>
<dbReference type="EMBL" id="BNAT01000003">
    <property type="protein sequence ID" value="GHH84446.1"/>
    <property type="molecule type" value="Genomic_DNA"/>
</dbReference>
<evidence type="ECO:0000313" key="2">
    <source>
        <dbReference type="EMBL" id="GHH84446.1"/>
    </source>
</evidence>
<evidence type="ECO:0000256" key="1">
    <source>
        <dbReference type="SAM" id="MobiDB-lite"/>
    </source>
</evidence>
<reference evidence="2" key="2">
    <citation type="submission" date="2020-09" db="EMBL/GenBank/DDBJ databases">
        <authorList>
            <person name="Sun Q."/>
            <person name="Zhou Y."/>
        </authorList>
    </citation>
    <scope>NUCLEOTIDE SEQUENCE</scope>
    <source>
        <strain evidence="2">CGMCC 4.7403</strain>
    </source>
</reference>
<sequence length="108" mass="11445">MASHVDQFSSTQLAALVALSWASSSVGTAGVVGVSEGDGDGDAAASRTDREETDDTAGTSRRVIYPPVRRSRSIRSQKGHRRGRPTTLTGHCVEVVATFEGDRALTRE</sequence>
<comment type="caution">
    <text evidence="2">The sequence shown here is derived from an EMBL/GenBank/DDBJ whole genome shotgun (WGS) entry which is preliminary data.</text>
</comment>
<feature type="region of interest" description="Disordered" evidence="1">
    <location>
        <begin position="30"/>
        <end position="60"/>
    </location>
</feature>
<reference evidence="2" key="1">
    <citation type="journal article" date="2014" name="Int. J. Syst. Evol. Microbiol.">
        <title>Complete genome sequence of Corynebacterium casei LMG S-19264T (=DSM 44701T), isolated from a smear-ripened cheese.</title>
        <authorList>
            <consortium name="US DOE Joint Genome Institute (JGI-PGF)"/>
            <person name="Walter F."/>
            <person name="Albersmeier A."/>
            <person name="Kalinowski J."/>
            <person name="Ruckert C."/>
        </authorList>
    </citation>
    <scope>NUCLEOTIDE SEQUENCE</scope>
    <source>
        <strain evidence="2">CGMCC 4.7403</strain>
    </source>
</reference>
<organism evidence="2 3">
    <name type="scientific">Streptomyces capitiformicae</name>
    <dbReference type="NCBI Taxonomy" id="2014920"/>
    <lineage>
        <taxon>Bacteria</taxon>
        <taxon>Bacillati</taxon>
        <taxon>Actinomycetota</taxon>
        <taxon>Actinomycetes</taxon>
        <taxon>Kitasatosporales</taxon>
        <taxon>Streptomycetaceae</taxon>
        <taxon>Streptomyces</taxon>
    </lineage>
</organism>
<protein>
    <submittedName>
        <fullName evidence="2">Uncharacterized protein</fullName>
    </submittedName>
</protein>